<dbReference type="eggNOG" id="ENOG5033KD5">
    <property type="taxonomic scope" value="Bacteria"/>
</dbReference>
<keyword evidence="2" id="KW-1185">Reference proteome</keyword>
<gene>
    <name evidence="1" type="ordered locus">AciPR4_3846</name>
</gene>
<proteinExistence type="predicted"/>
<dbReference type="KEGG" id="tsa:AciPR4_3846"/>
<evidence type="ECO:0000313" key="1">
    <source>
        <dbReference type="EMBL" id="ADV84595.1"/>
    </source>
</evidence>
<dbReference type="STRING" id="401053.AciPR4_3846"/>
<sequence length="76" mass="8030">MLGAITEERKVLSDLPGLGSVSLCACGTVHLAVGAVTVRMAPEAFVQMMSMCREALHLIAQDPSLCEPQPLSPLTH</sequence>
<evidence type="ECO:0000313" key="2">
    <source>
        <dbReference type="Proteomes" id="UP000006844"/>
    </source>
</evidence>
<dbReference type="Proteomes" id="UP000006844">
    <property type="component" value="Chromosome"/>
</dbReference>
<dbReference type="EMBL" id="CP002467">
    <property type="protein sequence ID" value="ADV84595.1"/>
    <property type="molecule type" value="Genomic_DNA"/>
</dbReference>
<dbReference type="OrthoDB" id="5383001at2"/>
<dbReference type="AlphaFoldDB" id="E8V238"/>
<reference evidence="1 2" key="1">
    <citation type="journal article" date="2012" name="Stand. Genomic Sci.">
        <title>Complete genome sequence of Terriglobus saanensis type strain SP1PR4(T), an Acidobacteria from tundra soil.</title>
        <authorList>
            <person name="Rawat S.R."/>
            <person name="Mannisto M.K."/>
            <person name="Starovoytov V."/>
            <person name="Goodwin L."/>
            <person name="Nolan M."/>
            <person name="Hauser L."/>
            <person name="Land M."/>
            <person name="Davenport K.W."/>
            <person name="Woyke T."/>
            <person name="Haggblom M.M."/>
        </authorList>
    </citation>
    <scope>NUCLEOTIDE SEQUENCE</scope>
    <source>
        <strain evidence="2">ATCC BAA-1853 / DSM 23119 / SP1PR4</strain>
    </source>
</reference>
<protein>
    <submittedName>
        <fullName evidence="1">Alcohol dehydrogenase GroES-like protein</fullName>
    </submittedName>
</protein>
<accession>E8V238</accession>
<organism evidence="1 2">
    <name type="scientific">Terriglobus saanensis (strain ATCC BAA-1853 / DSM 23119 / SP1PR4)</name>
    <dbReference type="NCBI Taxonomy" id="401053"/>
    <lineage>
        <taxon>Bacteria</taxon>
        <taxon>Pseudomonadati</taxon>
        <taxon>Acidobacteriota</taxon>
        <taxon>Terriglobia</taxon>
        <taxon>Terriglobales</taxon>
        <taxon>Acidobacteriaceae</taxon>
        <taxon>Terriglobus</taxon>
    </lineage>
</organism>
<dbReference type="RefSeq" id="WP_013570325.1">
    <property type="nucleotide sequence ID" value="NC_014963.1"/>
</dbReference>
<name>E8V238_TERSS</name>
<dbReference type="HOGENOM" id="CLU_2653267_0_0_0"/>